<dbReference type="EMBL" id="DVND01000118">
    <property type="protein sequence ID" value="HIU48586.1"/>
    <property type="molecule type" value="Genomic_DNA"/>
</dbReference>
<dbReference type="Gene3D" id="1.10.3730.20">
    <property type="match status" value="1"/>
</dbReference>
<feature type="transmembrane region" description="Helical" evidence="1">
    <location>
        <begin position="60"/>
        <end position="82"/>
    </location>
</feature>
<reference evidence="2" key="1">
    <citation type="submission" date="2020-10" db="EMBL/GenBank/DDBJ databases">
        <authorList>
            <person name="Gilroy R."/>
        </authorList>
    </citation>
    <scope>NUCLEOTIDE SEQUENCE</scope>
    <source>
        <strain evidence="2">ChiSjej4B22-9803</strain>
    </source>
</reference>
<feature type="transmembrane region" description="Helical" evidence="1">
    <location>
        <begin position="31"/>
        <end position="48"/>
    </location>
</feature>
<feature type="transmembrane region" description="Helical" evidence="1">
    <location>
        <begin position="145"/>
        <end position="166"/>
    </location>
</feature>
<organism evidence="2 3">
    <name type="scientific">Candidatus Avimonoglobus intestinipullorum</name>
    <dbReference type="NCBI Taxonomy" id="2840699"/>
    <lineage>
        <taxon>Bacteria</taxon>
        <taxon>Bacillati</taxon>
        <taxon>Bacillota</taxon>
        <taxon>Clostridia</taxon>
        <taxon>Eubacteriales</taxon>
        <taxon>Candidatus Avimonoglobus</taxon>
    </lineage>
</organism>
<sequence length="283" mass="29944">MNAVLLIIIIIGTTAQMVTKKMYAGKVSGGTFTFSWASTACSLLFFLLMTGGAFAFSPAYLGYAAAFAAAYSLTTVTGVYAVKTGPLSLTALFTSYSLIIPTLYGLAFLDETATVFLVMGIILLLVSIVFVNFEKKGEKKITLRWIVFVFLSFASNGACSVIQRLQQLSADGLYKNEFMVVALLISTAALLLISLLTERRSMAGALKAGAAAYAVYGLANGVVNLLVMALALRMPASLSFPIISCGGIIANTAVSVFAYKEKLSAYQKAGVCMGVVSIILLNL</sequence>
<comment type="caution">
    <text evidence="2">The sequence shown here is derived from an EMBL/GenBank/DDBJ whole genome shotgun (WGS) entry which is preliminary data.</text>
</comment>
<name>A0A9D1LV15_9FIRM</name>
<proteinExistence type="predicted"/>
<keyword evidence="1" id="KW-1133">Transmembrane helix</keyword>
<dbReference type="SUPFAM" id="SSF103481">
    <property type="entry name" value="Multidrug resistance efflux transporter EmrE"/>
    <property type="match status" value="2"/>
</dbReference>
<evidence type="ECO:0008006" key="4">
    <source>
        <dbReference type="Google" id="ProtNLM"/>
    </source>
</evidence>
<evidence type="ECO:0000256" key="1">
    <source>
        <dbReference type="SAM" id="Phobius"/>
    </source>
</evidence>
<accession>A0A9D1LV15</accession>
<feature type="transmembrane region" description="Helical" evidence="1">
    <location>
        <begin position="178"/>
        <end position="196"/>
    </location>
</feature>
<gene>
    <name evidence="2" type="ORF">IAB04_04430</name>
</gene>
<evidence type="ECO:0000313" key="3">
    <source>
        <dbReference type="Proteomes" id="UP000824111"/>
    </source>
</evidence>
<protein>
    <recommendedName>
        <fullName evidence="4">EamA domain-containing protein</fullName>
    </recommendedName>
</protein>
<keyword evidence="1" id="KW-0812">Transmembrane</keyword>
<evidence type="ECO:0000313" key="2">
    <source>
        <dbReference type="EMBL" id="HIU48586.1"/>
    </source>
</evidence>
<dbReference type="Proteomes" id="UP000824111">
    <property type="component" value="Unassembled WGS sequence"/>
</dbReference>
<keyword evidence="1" id="KW-0472">Membrane</keyword>
<feature type="transmembrane region" description="Helical" evidence="1">
    <location>
        <begin position="238"/>
        <end position="259"/>
    </location>
</feature>
<feature type="transmembrane region" description="Helical" evidence="1">
    <location>
        <begin position="113"/>
        <end position="133"/>
    </location>
</feature>
<feature type="transmembrane region" description="Helical" evidence="1">
    <location>
        <begin position="208"/>
        <end position="232"/>
    </location>
</feature>
<dbReference type="AlphaFoldDB" id="A0A9D1LV15"/>
<dbReference type="InterPro" id="IPR037185">
    <property type="entry name" value="EmrE-like"/>
</dbReference>
<reference evidence="2" key="2">
    <citation type="journal article" date="2021" name="PeerJ">
        <title>Extensive microbial diversity within the chicken gut microbiome revealed by metagenomics and culture.</title>
        <authorList>
            <person name="Gilroy R."/>
            <person name="Ravi A."/>
            <person name="Getino M."/>
            <person name="Pursley I."/>
            <person name="Horton D.L."/>
            <person name="Alikhan N.F."/>
            <person name="Baker D."/>
            <person name="Gharbi K."/>
            <person name="Hall N."/>
            <person name="Watson M."/>
            <person name="Adriaenssens E.M."/>
            <person name="Foster-Nyarko E."/>
            <person name="Jarju S."/>
            <person name="Secka A."/>
            <person name="Antonio M."/>
            <person name="Oren A."/>
            <person name="Chaudhuri R.R."/>
            <person name="La Ragione R."/>
            <person name="Hildebrand F."/>
            <person name="Pallen M.J."/>
        </authorList>
    </citation>
    <scope>NUCLEOTIDE SEQUENCE</scope>
    <source>
        <strain evidence="2">ChiSjej4B22-9803</strain>
    </source>
</reference>